<sequence>METFKITENCLCLIFGESIDEEVNRKIVNLKNKIDDMQIDGIYEVVISYNRLYIYFNDDILTHDGLIDVVNTVNIEEDDVRMQRTIVIPVCYEAPHALDIDELARDNDLTVEEVIKLHTERKYLVYMLGFMPGFPFLGGLDDRLMKPRKQTPRKEIPAGSVGIAGGQTGMYPYKSPGGWNIIGRTPLILFEFDREPEVYYEPGDYIQFKSITAQEFDEIQQRVLQKEYDVEVLEGDE</sequence>
<comment type="caution">
    <text evidence="5">The sequence shown here is derived from an EMBL/GenBank/DDBJ whole genome shotgun (WGS) entry which is preliminary data.</text>
</comment>
<dbReference type="SUPFAM" id="SSF50891">
    <property type="entry name" value="Cyclophilin-like"/>
    <property type="match status" value="1"/>
</dbReference>
<name>A0A3N5BFY3_9BACL</name>
<dbReference type="SMART" id="SM00796">
    <property type="entry name" value="AHS1"/>
    <property type="match status" value="1"/>
</dbReference>
<dbReference type="GO" id="GO:0005524">
    <property type="term" value="F:ATP binding"/>
    <property type="evidence" value="ECO:0007669"/>
    <property type="project" value="UniProtKB-KW"/>
</dbReference>
<evidence type="ECO:0000256" key="1">
    <source>
        <dbReference type="ARBA" id="ARBA00022741"/>
    </source>
</evidence>
<dbReference type="AlphaFoldDB" id="A0A3N5BFY3"/>
<dbReference type="SUPFAM" id="SSF160467">
    <property type="entry name" value="PH0987 N-terminal domain-like"/>
    <property type="match status" value="1"/>
</dbReference>
<dbReference type="PANTHER" id="PTHR34698:SF2">
    <property type="entry name" value="5-OXOPROLINASE SUBUNIT B"/>
    <property type="match status" value="1"/>
</dbReference>
<dbReference type="InterPro" id="IPR010016">
    <property type="entry name" value="PxpB"/>
</dbReference>
<keyword evidence="6" id="KW-1185">Reference proteome</keyword>
<keyword evidence="1" id="KW-0547">Nucleotide-binding</keyword>
<evidence type="ECO:0000313" key="5">
    <source>
        <dbReference type="EMBL" id="RPF56417.1"/>
    </source>
</evidence>
<reference evidence="5 6" key="1">
    <citation type="submission" date="2018-11" db="EMBL/GenBank/DDBJ databases">
        <title>Genomic Encyclopedia of Type Strains, Phase IV (KMG-IV): sequencing the most valuable type-strain genomes for metagenomic binning, comparative biology and taxonomic classification.</title>
        <authorList>
            <person name="Goeker M."/>
        </authorList>
    </citation>
    <scope>NUCLEOTIDE SEQUENCE [LARGE SCALE GENOMIC DNA]</scope>
    <source>
        <strain evidence="5 6">DSM 29158</strain>
    </source>
</reference>
<dbReference type="NCBIfam" id="TIGR00370">
    <property type="entry name" value="5-oxoprolinase subunit PxpB"/>
    <property type="match status" value="1"/>
</dbReference>
<proteinExistence type="predicted"/>
<dbReference type="Gene3D" id="3.30.1360.40">
    <property type="match status" value="1"/>
</dbReference>
<dbReference type="OrthoDB" id="9778567at2"/>
<dbReference type="EMBL" id="RKRK01000003">
    <property type="protein sequence ID" value="RPF56417.1"/>
    <property type="molecule type" value="Genomic_DNA"/>
</dbReference>
<evidence type="ECO:0000259" key="4">
    <source>
        <dbReference type="SMART" id="SM00796"/>
    </source>
</evidence>
<feature type="domain" description="Carboxyltransferase" evidence="4">
    <location>
        <begin position="1"/>
        <end position="200"/>
    </location>
</feature>
<dbReference type="GO" id="GO:0016787">
    <property type="term" value="F:hydrolase activity"/>
    <property type="evidence" value="ECO:0007669"/>
    <property type="project" value="UniProtKB-KW"/>
</dbReference>
<protein>
    <submittedName>
        <fullName evidence="5">KipI family sensor histidine kinase inhibitor</fullName>
    </submittedName>
</protein>
<evidence type="ECO:0000256" key="2">
    <source>
        <dbReference type="ARBA" id="ARBA00022801"/>
    </source>
</evidence>
<keyword evidence="3" id="KW-0067">ATP-binding</keyword>
<dbReference type="InterPro" id="IPR029000">
    <property type="entry name" value="Cyclophilin-like_dom_sf"/>
</dbReference>
<accession>A0A3N5BFY3</accession>
<dbReference type="Pfam" id="PF02682">
    <property type="entry name" value="CT_C_D"/>
    <property type="match status" value="1"/>
</dbReference>
<dbReference type="Gene3D" id="2.40.100.10">
    <property type="entry name" value="Cyclophilin-like"/>
    <property type="match status" value="1"/>
</dbReference>
<evidence type="ECO:0000256" key="3">
    <source>
        <dbReference type="ARBA" id="ARBA00022840"/>
    </source>
</evidence>
<organism evidence="5 6">
    <name type="scientific">Abyssicoccus albus</name>
    <dbReference type="NCBI Taxonomy" id="1817405"/>
    <lineage>
        <taxon>Bacteria</taxon>
        <taxon>Bacillati</taxon>
        <taxon>Bacillota</taxon>
        <taxon>Bacilli</taxon>
        <taxon>Bacillales</taxon>
        <taxon>Abyssicoccaceae</taxon>
    </lineage>
</organism>
<dbReference type="RefSeq" id="WP_123807814.1">
    <property type="nucleotide sequence ID" value="NZ_RKRK01000003.1"/>
</dbReference>
<dbReference type="Proteomes" id="UP000277108">
    <property type="component" value="Unassembled WGS sequence"/>
</dbReference>
<gene>
    <name evidence="5" type="ORF">EDD62_1053</name>
</gene>
<evidence type="ECO:0000313" key="6">
    <source>
        <dbReference type="Proteomes" id="UP000277108"/>
    </source>
</evidence>
<keyword evidence="2" id="KW-0378">Hydrolase</keyword>
<dbReference type="InterPro" id="IPR003833">
    <property type="entry name" value="CT_C_D"/>
</dbReference>
<dbReference type="PANTHER" id="PTHR34698">
    <property type="entry name" value="5-OXOPROLINASE SUBUNIT B"/>
    <property type="match status" value="1"/>
</dbReference>